<evidence type="ECO:0000313" key="3">
    <source>
        <dbReference type="Proteomes" id="UP000689967"/>
    </source>
</evidence>
<evidence type="ECO:0000256" key="1">
    <source>
        <dbReference type="SAM" id="Phobius"/>
    </source>
</evidence>
<protein>
    <recommendedName>
        <fullName evidence="4">VPEID-CTERM sorting domain-containing protein</fullName>
    </recommendedName>
</protein>
<dbReference type="EMBL" id="JAERQM010000001">
    <property type="protein sequence ID" value="MBU8543381.1"/>
    <property type="molecule type" value="Genomic_DNA"/>
</dbReference>
<comment type="caution">
    <text evidence="2">The sequence shown here is derived from an EMBL/GenBank/DDBJ whole genome shotgun (WGS) entry which is preliminary data.</text>
</comment>
<evidence type="ECO:0008006" key="4">
    <source>
        <dbReference type="Google" id="ProtNLM"/>
    </source>
</evidence>
<organism evidence="2 3">
    <name type="scientific">Falsiroseomonas oleicola</name>
    <dbReference type="NCBI Taxonomy" id="2801474"/>
    <lineage>
        <taxon>Bacteria</taxon>
        <taxon>Pseudomonadati</taxon>
        <taxon>Pseudomonadota</taxon>
        <taxon>Alphaproteobacteria</taxon>
        <taxon>Acetobacterales</taxon>
        <taxon>Roseomonadaceae</taxon>
        <taxon>Falsiroseomonas</taxon>
    </lineage>
</organism>
<keyword evidence="1" id="KW-1133">Transmembrane helix</keyword>
<reference evidence="2 3" key="1">
    <citation type="submission" date="2021-01" db="EMBL/GenBank/DDBJ databases">
        <title>Roseomonas sp. nov, a bacterium isolated from an oil production mixture in Yumen Oilfield.</title>
        <authorList>
            <person name="Wu D."/>
        </authorList>
    </citation>
    <scope>NUCLEOTIDE SEQUENCE [LARGE SCALE GENOMIC DNA]</scope>
    <source>
        <strain evidence="2 3">ROY-5-3</strain>
    </source>
</reference>
<dbReference type="Proteomes" id="UP000689967">
    <property type="component" value="Unassembled WGS sequence"/>
</dbReference>
<name>A0ABS6H4R3_9PROT</name>
<accession>A0ABS6H4R3</accession>
<keyword evidence="1" id="KW-0812">Transmembrane</keyword>
<dbReference type="RefSeq" id="WP_216873646.1">
    <property type="nucleotide sequence ID" value="NZ_JAERQM010000001.1"/>
</dbReference>
<feature type="transmembrane region" description="Helical" evidence="1">
    <location>
        <begin position="51"/>
        <end position="69"/>
    </location>
</feature>
<keyword evidence="3" id="KW-1185">Reference proteome</keyword>
<gene>
    <name evidence="2" type="ORF">JJQ90_06665</name>
</gene>
<keyword evidence="1" id="KW-0472">Membrane</keyword>
<proteinExistence type="predicted"/>
<evidence type="ECO:0000313" key="2">
    <source>
        <dbReference type="EMBL" id="MBU8543381.1"/>
    </source>
</evidence>
<sequence>MRVLVFLLTAMGLALAGTGLVALFSRATGWEIRTRPTGASPGLTVPTDLDFALIFTGIGLALLGLAWLLRRRATP</sequence>